<dbReference type="RefSeq" id="WP_016642772.1">
    <property type="nucleotide sequence ID" value="NZ_AOPZ01000240.1"/>
</dbReference>
<keyword evidence="4" id="KW-1185">Reference proteome</keyword>
<proteinExistence type="predicted"/>
<dbReference type="AlphaFoldDB" id="S3ZI05"/>
<feature type="region of interest" description="Disordered" evidence="1">
    <location>
        <begin position="38"/>
        <end position="95"/>
    </location>
</feature>
<evidence type="ECO:0000313" key="3">
    <source>
        <dbReference type="EMBL" id="EPH42319.1"/>
    </source>
</evidence>
<sequence length="95" mass="10404">MDTGITVAVLIAMIALGAFVIHRLNAQHAERIALHHYSRRLPARDGAPGSTRPQPGGTAPPAAPGVRVRRDHRDGGRGRFRPRRRTNRAAKDRTT</sequence>
<name>S3ZI05_9ACTN</name>
<reference evidence="3 4" key="1">
    <citation type="submission" date="2013-02" db="EMBL/GenBank/DDBJ databases">
        <title>Draft Genome Sequence of Streptomyces aurantiacus, Which Produces Setomimycin.</title>
        <authorList>
            <person name="Gruening B.A."/>
            <person name="Praeg A."/>
            <person name="Erxleben A."/>
            <person name="Guenther S."/>
            <person name="Mueller M."/>
        </authorList>
    </citation>
    <scope>NUCLEOTIDE SEQUENCE [LARGE SCALE GENOMIC DNA]</scope>
    <source>
        <strain evidence="3 4">JA 4570</strain>
    </source>
</reference>
<accession>S3ZI05</accession>
<organism evidence="3 4">
    <name type="scientific">Streptomyces aurantiacus JA 4570</name>
    <dbReference type="NCBI Taxonomy" id="1286094"/>
    <lineage>
        <taxon>Bacteria</taxon>
        <taxon>Bacillati</taxon>
        <taxon>Actinomycetota</taxon>
        <taxon>Actinomycetes</taxon>
        <taxon>Kitasatosporales</taxon>
        <taxon>Streptomycetaceae</taxon>
        <taxon>Streptomyces</taxon>
        <taxon>Streptomyces aurantiacus group</taxon>
    </lineage>
</organism>
<feature type="compositionally biased region" description="Low complexity" evidence="1">
    <location>
        <begin position="51"/>
        <end position="66"/>
    </location>
</feature>
<evidence type="ECO:0000256" key="2">
    <source>
        <dbReference type="SAM" id="Phobius"/>
    </source>
</evidence>
<evidence type="ECO:0000256" key="1">
    <source>
        <dbReference type="SAM" id="MobiDB-lite"/>
    </source>
</evidence>
<dbReference type="OrthoDB" id="4338346at2"/>
<gene>
    <name evidence="3" type="ORF">STRAU_4648</name>
</gene>
<comment type="caution">
    <text evidence="3">The sequence shown here is derived from an EMBL/GenBank/DDBJ whole genome shotgun (WGS) entry which is preliminary data.</text>
</comment>
<dbReference type="Proteomes" id="UP000014629">
    <property type="component" value="Unassembled WGS sequence"/>
</dbReference>
<protein>
    <submittedName>
        <fullName evidence="3">Uncharacterized protein</fullName>
    </submittedName>
</protein>
<feature type="compositionally biased region" description="Basic residues" evidence="1">
    <location>
        <begin position="78"/>
        <end position="88"/>
    </location>
</feature>
<keyword evidence="2" id="KW-0472">Membrane</keyword>
<feature type="transmembrane region" description="Helical" evidence="2">
    <location>
        <begin position="6"/>
        <end position="24"/>
    </location>
</feature>
<keyword evidence="2" id="KW-1133">Transmembrane helix</keyword>
<dbReference type="PATRIC" id="fig|1286094.4.peg.4596"/>
<keyword evidence="2" id="KW-0812">Transmembrane</keyword>
<dbReference type="EMBL" id="AOPZ01000240">
    <property type="protein sequence ID" value="EPH42319.1"/>
    <property type="molecule type" value="Genomic_DNA"/>
</dbReference>
<evidence type="ECO:0000313" key="4">
    <source>
        <dbReference type="Proteomes" id="UP000014629"/>
    </source>
</evidence>